<comment type="similarity">
    <text evidence="4 12">Belongs to the glycosyl hydrolase 10 (cellulase F) family.</text>
</comment>
<keyword evidence="10 12" id="KW-0624">Polysaccharide degradation</keyword>
<dbReference type="InterPro" id="IPR044846">
    <property type="entry name" value="GH10"/>
</dbReference>
<dbReference type="SUPFAM" id="SSF51445">
    <property type="entry name" value="(Trans)glycosidases"/>
    <property type="match status" value="1"/>
</dbReference>
<reference evidence="15" key="1">
    <citation type="submission" date="2022-11" db="EMBL/GenBank/DDBJ databases">
        <authorList>
            <person name="Petersen C."/>
        </authorList>
    </citation>
    <scope>NUCLEOTIDE SEQUENCE</scope>
    <source>
        <strain evidence="15">IBT 30069</strain>
    </source>
</reference>
<evidence type="ECO:0000256" key="4">
    <source>
        <dbReference type="ARBA" id="ARBA00007495"/>
    </source>
</evidence>
<evidence type="ECO:0000313" key="16">
    <source>
        <dbReference type="Proteomes" id="UP001149165"/>
    </source>
</evidence>
<sequence length="362" mass="39508">MSPFKHTFLAALIAAVAPVPAQAQNTSAPYLNTLAQSAGKLWFGTAMDTTTREVSDSAYMTVFNDTQIFGQTTPGNTMKWEFTEPSQGVFTFSEGDETIALAKATGKKVRCHNLVWSSELPAWVTGGTWTNETLLAAMETHIKTEVEYYGDGCWSWDVVNEALDSDGGFTSNVFYETIGAAYVPLAFQYAYEAVQSLGADIKLFYNDYGIEYSGTKHTAALALVQTIQGWNNAYIDGVGFESHYSTSWGASKASQLEGMSDFTELGVQIQVTELDVGCSSVPCSTSDLATQAQIYYDTVSACMDTEECTGMTVWDFDDEYSWIQPADYDGEGDPCLYYSDLSRHPAYTAVAEAIQGIDCSVC</sequence>
<evidence type="ECO:0000256" key="8">
    <source>
        <dbReference type="ARBA" id="ARBA00023277"/>
    </source>
</evidence>
<dbReference type="GO" id="GO:0005576">
    <property type="term" value="C:extracellular region"/>
    <property type="evidence" value="ECO:0007669"/>
    <property type="project" value="UniProtKB-SubCell"/>
</dbReference>
<accession>A0A9W9KPN5</accession>
<feature type="domain" description="GH10" evidence="14">
    <location>
        <begin position="25"/>
        <end position="353"/>
    </location>
</feature>
<dbReference type="PROSITE" id="PS51760">
    <property type="entry name" value="GH10_2"/>
    <property type="match status" value="1"/>
</dbReference>
<gene>
    <name evidence="15" type="ORF">N7456_001831</name>
</gene>
<dbReference type="EMBL" id="JAPQKH010000002">
    <property type="protein sequence ID" value="KAJ5113297.1"/>
    <property type="molecule type" value="Genomic_DNA"/>
</dbReference>
<dbReference type="InterPro" id="IPR017853">
    <property type="entry name" value="GH"/>
</dbReference>
<comment type="catalytic activity">
    <reaction evidence="1 12">
        <text>Endohydrolysis of (1-&gt;4)-beta-D-xylosidic linkages in xylans.</text>
        <dbReference type="EC" id="3.2.1.8"/>
    </reaction>
</comment>
<comment type="subcellular location">
    <subcellularLocation>
        <location evidence="2">Secreted</location>
    </subcellularLocation>
</comment>
<dbReference type="OrthoDB" id="3055998at2759"/>
<dbReference type="Proteomes" id="UP001149165">
    <property type="component" value="Unassembled WGS sequence"/>
</dbReference>
<keyword evidence="9 12" id="KW-0326">Glycosidase</keyword>
<evidence type="ECO:0000256" key="1">
    <source>
        <dbReference type="ARBA" id="ARBA00000681"/>
    </source>
</evidence>
<keyword evidence="7 12" id="KW-0378">Hydrolase</keyword>
<feature type="chain" id="PRO_5040828332" description="Beta-xylanase" evidence="13">
    <location>
        <begin position="24"/>
        <end position="362"/>
    </location>
</feature>
<evidence type="ECO:0000313" key="15">
    <source>
        <dbReference type="EMBL" id="KAJ5113297.1"/>
    </source>
</evidence>
<dbReference type="InterPro" id="IPR031158">
    <property type="entry name" value="GH10_AS"/>
</dbReference>
<dbReference type="GO" id="GO:0045493">
    <property type="term" value="P:xylan catabolic process"/>
    <property type="evidence" value="ECO:0007669"/>
    <property type="project" value="UniProtKB-KW"/>
</dbReference>
<evidence type="ECO:0000256" key="13">
    <source>
        <dbReference type="SAM" id="SignalP"/>
    </source>
</evidence>
<evidence type="ECO:0000256" key="10">
    <source>
        <dbReference type="ARBA" id="ARBA00023326"/>
    </source>
</evidence>
<dbReference type="InterPro" id="IPR001000">
    <property type="entry name" value="GH10_dom"/>
</dbReference>
<evidence type="ECO:0000256" key="3">
    <source>
        <dbReference type="ARBA" id="ARBA00004851"/>
    </source>
</evidence>
<keyword evidence="5" id="KW-0964">Secreted</keyword>
<dbReference type="EC" id="3.2.1.8" evidence="12"/>
<comment type="pathway">
    <text evidence="3">Glycan degradation; xylan degradation.</text>
</comment>
<keyword evidence="8 12" id="KW-0119">Carbohydrate metabolism</keyword>
<evidence type="ECO:0000256" key="5">
    <source>
        <dbReference type="ARBA" id="ARBA00022525"/>
    </source>
</evidence>
<protein>
    <recommendedName>
        <fullName evidence="12">Beta-xylanase</fullName>
        <ecNumber evidence="12">3.2.1.8</ecNumber>
    </recommendedName>
</protein>
<dbReference type="PRINTS" id="PR00134">
    <property type="entry name" value="GLHYDRLASE10"/>
</dbReference>
<dbReference type="PANTHER" id="PTHR31490:SF35">
    <property type="entry name" value="ENDO-1,4-BETA-XYLANASE"/>
    <property type="match status" value="1"/>
</dbReference>
<keyword evidence="6" id="KW-0858">Xylan degradation</keyword>
<evidence type="ECO:0000259" key="14">
    <source>
        <dbReference type="PROSITE" id="PS51760"/>
    </source>
</evidence>
<evidence type="ECO:0000256" key="9">
    <source>
        <dbReference type="ARBA" id="ARBA00023295"/>
    </source>
</evidence>
<dbReference type="PANTHER" id="PTHR31490">
    <property type="entry name" value="GLYCOSYL HYDROLASE"/>
    <property type="match status" value="1"/>
</dbReference>
<evidence type="ECO:0000256" key="11">
    <source>
        <dbReference type="PROSITE-ProRule" id="PRU10061"/>
    </source>
</evidence>
<dbReference type="GO" id="GO:0031176">
    <property type="term" value="F:endo-1,4-beta-xylanase activity"/>
    <property type="evidence" value="ECO:0007669"/>
    <property type="project" value="UniProtKB-EC"/>
</dbReference>
<evidence type="ECO:0000256" key="6">
    <source>
        <dbReference type="ARBA" id="ARBA00022651"/>
    </source>
</evidence>
<dbReference type="SMART" id="SM00633">
    <property type="entry name" value="Glyco_10"/>
    <property type="match status" value="1"/>
</dbReference>
<dbReference type="Gene3D" id="3.20.20.80">
    <property type="entry name" value="Glycosidases"/>
    <property type="match status" value="1"/>
</dbReference>
<reference evidence="15" key="2">
    <citation type="journal article" date="2023" name="IMA Fungus">
        <title>Comparative genomic study of the Penicillium genus elucidates a diverse pangenome and 15 lateral gene transfer events.</title>
        <authorList>
            <person name="Petersen C."/>
            <person name="Sorensen T."/>
            <person name="Nielsen M.R."/>
            <person name="Sondergaard T.E."/>
            <person name="Sorensen J.L."/>
            <person name="Fitzpatrick D.A."/>
            <person name="Frisvad J.C."/>
            <person name="Nielsen K.L."/>
        </authorList>
    </citation>
    <scope>NUCLEOTIDE SEQUENCE</scope>
    <source>
        <strain evidence="15">IBT 30069</strain>
    </source>
</reference>
<feature type="active site" description="Nucleophile" evidence="11">
    <location>
        <position position="273"/>
    </location>
</feature>
<dbReference type="Pfam" id="PF00331">
    <property type="entry name" value="Glyco_hydro_10"/>
    <property type="match status" value="1"/>
</dbReference>
<keyword evidence="16" id="KW-1185">Reference proteome</keyword>
<dbReference type="PROSITE" id="PS00591">
    <property type="entry name" value="GH10_1"/>
    <property type="match status" value="1"/>
</dbReference>
<feature type="signal peptide" evidence="13">
    <location>
        <begin position="1"/>
        <end position="23"/>
    </location>
</feature>
<organism evidence="15 16">
    <name type="scientific">Penicillium angulare</name>
    <dbReference type="NCBI Taxonomy" id="116970"/>
    <lineage>
        <taxon>Eukaryota</taxon>
        <taxon>Fungi</taxon>
        <taxon>Dikarya</taxon>
        <taxon>Ascomycota</taxon>
        <taxon>Pezizomycotina</taxon>
        <taxon>Eurotiomycetes</taxon>
        <taxon>Eurotiomycetidae</taxon>
        <taxon>Eurotiales</taxon>
        <taxon>Aspergillaceae</taxon>
        <taxon>Penicillium</taxon>
    </lineage>
</organism>
<evidence type="ECO:0000256" key="7">
    <source>
        <dbReference type="ARBA" id="ARBA00022801"/>
    </source>
</evidence>
<keyword evidence="13" id="KW-0732">Signal</keyword>
<evidence type="ECO:0000256" key="12">
    <source>
        <dbReference type="RuleBase" id="RU361174"/>
    </source>
</evidence>
<comment type="caution">
    <text evidence="15">The sequence shown here is derived from an EMBL/GenBank/DDBJ whole genome shotgun (WGS) entry which is preliminary data.</text>
</comment>
<evidence type="ECO:0000256" key="2">
    <source>
        <dbReference type="ARBA" id="ARBA00004613"/>
    </source>
</evidence>
<name>A0A9W9KPN5_9EURO</name>
<proteinExistence type="inferred from homology"/>
<dbReference type="AlphaFoldDB" id="A0A9W9KPN5"/>